<organism evidence="1 2">
    <name type="scientific">Cinchona calisaya</name>
    <dbReference type="NCBI Taxonomy" id="153742"/>
    <lineage>
        <taxon>Eukaryota</taxon>
        <taxon>Viridiplantae</taxon>
        <taxon>Streptophyta</taxon>
        <taxon>Embryophyta</taxon>
        <taxon>Tracheophyta</taxon>
        <taxon>Spermatophyta</taxon>
        <taxon>Magnoliopsida</taxon>
        <taxon>eudicotyledons</taxon>
        <taxon>Gunneridae</taxon>
        <taxon>Pentapetalae</taxon>
        <taxon>asterids</taxon>
        <taxon>lamiids</taxon>
        <taxon>Gentianales</taxon>
        <taxon>Rubiaceae</taxon>
        <taxon>Cinchonoideae</taxon>
        <taxon>Cinchoneae</taxon>
        <taxon>Cinchona</taxon>
    </lineage>
</organism>
<dbReference type="EMBL" id="JBJUIK010000014">
    <property type="protein sequence ID" value="KAL3504594.1"/>
    <property type="molecule type" value="Genomic_DNA"/>
</dbReference>
<dbReference type="Proteomes" id="UP001630127">
    <property type="component" value="Unassembled WGS sequence"/>
</dbReference>
<proteinExistence type="predicted"/>
<gene>
    <name evidence="1" type="ORF">ACH5RR_034435</name>
</gene>
<sequence length="135" mass="15223">MPRLHSSECFSVFNPSLALRTAVISNSAIHTRAFSSSPKIPVAKTPKLNEKTFKNLYFPSKDSILRTTHVVFGSKNEVFEDFKTAHDKPEIEDFEELELLGKPSPKPMNNGSVEEIEEEGLGTSLIIKMKCWRIL</sequence>
<dbReference type="AlphaFoldDB" id="A0ABD2YEU0"/>
<accession>A0ABD2YEU0</accession>
<protein>
    <submittedName>
        <fullName evidence="1">Uncharacterized protein</fullName>
    </submittedName>
</protein>
<reference evidence="1 2" key="1">
    <citation type="submission" date="2024-11" db="EMBL/GenBank/DDBJ databases">
        <title>A near-complete genome assembly of Cinchona calisaya.</title>
        <authorList>
            <person name="Lian D.C."/>
            <person name="Zhao X.W."/>
            <person name="Wei L."/>
        </authorList>
    </citation>
    <scope>NUCLEOTIDE SEQUENCE [LARGE SCALE GENOMIC DNA]</scope>
    <source>
        <tissue evidence="1">Nenye</tissue>
    </source>
</reference>
<evidence type="ECO:0000313" key="1">
    <source>
        <dbReference type="EMBL" id="KAL3504594.1"/>
    </source>
</evidence>
<comment type="caution">
    <text evidence="1">The sequence shown here is derived from an EMBL/GenBank/DDBJ whole genome shotgun (WGS) entry which is preliminary data.</text>
</comment>
<evidence type="ECO:0000313" key="2">
    <source>
        <dbReference type="Proteomes" id="UP001630127"/>
    </source>
</evidence>
<name>A0ABD2YEU0_9GENT</name>
<keyword evidence="2" id="KW-1185">Reference proteome</keyword>